<evidence type="ECO:0000313" key="2">
    <source>
        <dbReference type="EMBL" id="MBP1841349.1"/>
    </source>
</evidence>
<dbReference type="InterPro" id="IPR050834">
    <property type="entry name" value="Glycosyltransf_2"/>
</dbReference>
<name>A0A9X0YPL0_9FLAO</name>
<dbReference type="EMBL" id="JAUSUU010000010">
    <property type="protein sequence ID" value="MDQ0336729.1"/>
    <property type="molecule type" value="Genomic_DNA"/>
</dbReference>
<dbReference type="OrthoDB" id="597270at2"/>
<proteinExistence type="predicted"/>
<evidence type="ECO:0000259" key="1">
    <source>
        <dbReference type="Pfam" id="PF00535"/>
    </source>
</evidence>
<dbReference type="PANTHER" id="PTHR43685:SF11">
    <property type="entry name" value="GLYCOSYLTRANSFERASE TAGX-RELATED"/>
    <property type="match status" value="1"/>
</dbReference>
<dbReference type="InterPro" id="IPR029044">
    <property type="entry name" value="Nucleotide-diphossugar_trans"/>
</dbReference>
<dbReference type="Gene3D" id="3.90.550.10">
    <property type="entry name" value="Spore Coat Polysaccharide Biosynthesis Protein SpsA, Chain A"/>
    <property type="match status" value="1"/>
</dbReference>
<dbReference type="SUPFAM" id="SSF53448">
    <property type="entry name" value="Nucleotide-diphospho-sugar transferases"/>
    <property type="match status" value="1"/>
</dbReference>
<sequence length="356" mass="41769">MMAEKKLVSIIIPTYNRAHLINETLDSVLSQTYQNWECIVVDDGSTDNTSNVMQTYISIDSRFKYHHRPIDRLSGGNAARNYGFELSKGECLIFLDSDDIIINTILEHRMKYCNTHDLDILINPTGTFNNVIGDSDLLWNKVEENSSVIDFVKRFFHMDMPWHTNGPTWSRSFFKKVGGWNETLGAWQDWELHCRLLFYNPNIFINVNGVDNYFRVSEHSSIGKAYKSKAYLLSILNAILSINTLLEQDKKKYFSVRKSYSKLIFKMLINFPLENGHLWFPLKLLFKGTFFKGVSRISFFKFYVTDLLMKSYKIKKIVLKKTYVKHQLKMNLNSNYLKYKQSSLDSENIIYNVNWH</sequence>
<comment type="caution">
    <text evidence="2">The sequence shown here is derived from an EMBL/GenBank/DDBJ whole genome shotgun (WGS) entry which is preliminary data.</text>
</comment>
<dbReference type="AlphaFoldDB" id="A0A9X0YPL0"/>
<evidence type="ECO:0000313" key="3">
    <source>
        <dbReference type="EMBL" id="MDQ0336729.1"/>
    </source>
</evidence>
<dbReference type="Proteomes" id="UP001231587">
    <property type="component" value="Unassembled WGS sequence"/>
</dbReference>
<evidence type="ECO:0000313" key="5">
    <source>
        <dbReference type="Proteomes" id="UP001231587"/>
    </source>
</evidence>
<keyword evidence="5" id="KW-1185">Reference proteome</keyword>
<dbReference type="Proteomes" id="UP001138672">
    <property type="component" value="Unassembled WGS sequence"/>
</dbReference>
<dbReference type="InterPro" id="IPR001173">
    <property type="entry name" value="Glyco_trans_2-like"/>
</dbReference>
<organism evidence="2 4">
    <name type="scientific">Formosa algae</name>
    <dbReference type="NCBI Taxonomy" id="225843"/>
    <lineage>
        <taxon>Bacteria</taxon>
        <taxon>Pseudomonadati</taxon>
        <taxon>Bacteroidota</taxon>
        <taxon>Flavobacteriia</taxon>
        <taxon>Flavobacteriales</taxon>
        <taxon>Flavobacteriaceae</taxon>
        <taxon>Formosa</taxon>
    </lineage>
</organism>
<protein>
    <submittedName>
        <fullName evidence="2">Glycosyltransferase involved in cell wall biosynthesis</fullName>
    </submittedName>
</protein>
<dbReference type="Pfam" id="PF00535">
    <property type="entry name" value="Glycos_transf_2"/>
    <property type="match status" value="1"/>
</dbReference>
<dbReference type="EMBL" id="JAGGJQ010000011">
    <property type="protein sequence ID" value="MBP1841349.1"/>
    <property type="molecule type" value="Genomic_DNA"/>
</dbReference>
<gene>
    <name evidence="2" type="ORF">J2Z56_003283</name>
    <name evidence="3" type="ORF">J2Z57_003183</name>
</gene>
<dbReference type="CDD" id="cd00761">
    <property type="entry name" value="Glyco_tranf_GTA_type"/>
    <property type="match status" value="1"/>
</dbReference>
<dbReference type="RefSeq" id="WP_057781628.1">
    <property type="nucleotide sequence ID" value="NZ_JAGGJQ010000011.1"/>
</dbReference>
<feature type="domain" description="Glycosyltransferase 2-like" evidence="1">
    <location>
        <begin position="9"/>
        <end position="122"/>
    </location>
</feature>
<evidence type="ECO:0000313" key="4">
    <source>
        <dbReference type="Proteomes" id="UP001138672"/>
    </source>
</evidence>
<reference evidence="2" key="1">
    <citation type="submission" date="2021-03" db="EMBL/GenBank/DDBJ databases">
        <title>Genomic Encyclopedia of Type Strains, Phase IV (KMG-IV): sequencing the most valuable type-strain genomes for metagenomic binning, comparative biology and taxonomic classification.</title>
        <authorList>
            <person name="Goeker M."/>
        </authorList>
    </citation>
    <scope>NUCLEOTIDE SEQUENCE</scope>
    <source>
        <strain evidence="2">DSM 15523</strain>
        <strain evidence="3 5">DSM 16476</strain>
    </source>
</reference>
<accession>A0A9X0YPL0</accession>
<dbReference type="PANTHER" id="PTHR43685">
    <property type="entry name" value="GLYCOSYLTRANSFERASE"/>
    <property type="match status" value="1"/>
</dbReference>